<keyword evidence="1" id="KW-0560">Oxidoreductase</keyword>
<feature type="domain" description="Alcohol dehydrogenase-like N-terminal" evidence="2">
    <location>
        <begin position="26"/>
        <end position="125"/>
    </location>
</feature>
<evidence type="ECO:0000313" key="4">
    <source>
        <dbReference type="Proteomes" id="UP000663499"/>
    </source>
</evidence>
<dbReference type="PANTHER" id="PTHR43401">
    <property type="entry name" value="L-THREONINE 3-DEHYDROGENASE"/>
    <property type="match status" value="1"/>
</dbReference>
<gene>
    <name evidence="3" type="ORF">J0B03_03625</name>
</gene>
<dbReference type="Proteomes" id="UP000663499">
    <property type="component" value="Chromosome"/>
</dbReference>
<dbReference type="KEGG" id="alka:J0B03_03625"/>
<dbReference type="SUPFAM" id="SSF51735">
    <property type="entry name" value="NAD(P)-binding Rossmann-fold domains"/>
    <property type="match status" value="1"/>
</dbReference>
<evidence type="ECO:0000256" key="1">
    <source>
        <dbReference type="ARBA" id="ARBA00023002"/>
    </source>
</evidence>
<dbReference type="InterPro" id="IPR011032">
    <property type="entry name" value="GroES-like_sf"/>
</dbReference>
<dbReference type="PANTHER" id="PTHR43401:SF2">
    <property type="entry name" value="L-THREONINE 3-DEHYDROGENASE"/>
    <property type="match status" value="1"/>
</dbReference>
<dbReference type="InterPro" id="IPR050129">
    <property type="entry name" value="Zn_alcohol_dh"/>
</dbReference>
<evidence type="ECO:0000313" key="3">
    <source>
        <dbReference type="EMBL" id="QSX09171.1"/>
    </source>
</evidence>
<dbReference type="InterPro" id="IPR013154">
    <property type="entry name" value="ADH-like_N"/>
</dbReference>
<name>A0A974XGB8_9FIRM</name>
<evidence type="ECO:0000259" key="2">
    <source>
        <dbReference type="Pfam" id="PF08240"/>
    </source>
</evidence>
<dbReference type="Gene3D" id="3.90.180.10">
    <property type="entry name" value="Medium-chain alcohol dehydrogenases, catalytic domain"/>
    <property type="match status" value="1"/>
</dbReference>
<proteinExistence type="predicted"/>
<dbReference type="GO" id="GO:0016491">
    <property type="term" value="F:oxidoreductase activity"/>
    <property type="evidence" value="ECO:0007669"/>
    <property type="project" value="UniProtKB-KW"/>
</dbReference>
<keyword evidence="4" id="KW-1185">Reference proteome</keyword>
<dbReference type="EMBL" id="CP071444">
    <property type="protein sequence ID" value="QSX09171.1"/>
    <property type="molecule type" value="Genomic_DNA"/>
</dbReference>
<sequence length="339" mass="37548">MKKMILEKPGSLILKKEKDVAVDGFVIEVHYCGICGADVKSHIRGHRDLVYPRVLGHEITGMIERLPQGYTGIWQVGDRVQVFPGSYCGQCKYCLSERENLCDSMRILGFHLDGGLSEKCWLAPEDGDRMLLPIPEGMSSKLATLAEPLACCIQMQQKLIKGETDRLLIVGAGRLGILQYLLAQRTGWKDIVVADVDPGRLKNPVFQKTWNWNDPETENVTSPNKPSQVILCTPSMEAFAKAIQICEKGGSIGYFSGLLPDTMPTKVLNEIHYKELHVAGSYGCTRKGNQEALQLLAAGLVSEESMSCGTFALQKTEKAMTLLSSKELHWAVIDLKKHN</sequence>
<dbReference type="AlphaFoldDB" id="A0A974XGB8"/>
<dbReference type="InterPro" id="IPR036291">
    <property type="entry name" value="NAD(P)-bd_dom_sf"/>
</dbReference>
<dbReference type="Gene3D" id="3.40.50.720">
    <property type="entry name" value="NAD(P)-binding Rossmann-like Domain"/>
    <property type="match status" value="1"/>
</dbReference>
<accession>A0A974XGB8</accession>
<dbReference type="RefSeq" id="WP_207300510.1">
    <property type="nucleotide sequence ID" value="NZ_CP071444.1"/>
</dbReference>
<dbReference type="Pfam" id="PF08240">
    <property type="entry name" value="ADH_N"/>
    <property type="match status" value="1"/>
</dbReference>
<reference evidence="3" key="1">
    <citation type="submission" date="2021-03" db="EMBL/GenBank/DDBJ databases">
        <title>Alkalibacter marinus sp. nov., isolated from tidal flat sediment.</title>
        <authorList>
            <person name="Namirimu T."/>
            <person name="Yang J.-A."/>
            <person name="Yang S.-H."/>
            <person name="Kim Y.-J."/>
            <person name="Kwon K.K."/>
        </authorList>
    </citation>
    <scope>NUCLEOTIDE SEQUENCE</scope>
    <source>
        <strain evidence="3">ES005</strain>
    </source>
</reference>
<protein>
    <submittedName>
        <fullName evidence="3">Alcohol dehydrogenase catalytic domain-containing protein</fullName>
    </submittedName>
</protein>
<dbReference type="SUPFAM" id="SSF50129">
    <property type="entry name" value="GroES-like"/>
    <property type="match status" value="1"/>
</dbReference>
<organism evidence="3 4">
    <name type="scientific">Alkalibacter rhizosphaerae</name>
    <dbReference type="NCBI Taxonomy" id="2815577"/>
    <lineage>
        <taxon>Bacteria</taxon>
        <taxon>Bacillati</taxon>
        <taxon>Bacillota</taxon>
        <taxon>Clostridia</taxon>
        <taxon>Eubacteriales</taxon>
        <taxon>Eubacteriaceae</taxon>
        <taxon>Alkalibacter</taxon>
    </lineage>
</organism>